<dbReference type="PANTHER" id="PTHR30290:SF10">
    <property type="entry name" value="PERIPLASMIC OLIGOPEPTIDE-BINDING PROTEIN-RELATED"/>
    <property type="match status" value="1"/>
</dbReference>
<comment type="caution">
    <text evidence="7">The sequence shown here is derived from an EMBL/GenBank/DDBJ whole genome shotgun (WGS) entry which is preliminary data.</text>
</comment>
<dbReference type="PIRSF" id="PIRSF002741">
    <property type="entry name" value="MppA"/>
    <property type="match status" value="1"/>
</dbReference>
<keyword evidence="8" id="KW-1185">Reference proteome</keyword>
<evidence type="ECO:0000313" key="8">
    <source>
        <dbReference type="Proteomes" id="UP000612361"/>
    </source>
</evidence>
<dbReference type="Pfam" id="PF00496">
    <property type="entry name" value="SBP_bac_5"/>
    <property type="match status" value="1"/>
</dbReference>
<dbReference type="AlphaFoldDB" id="A0A923IAN0"/>
<feature type="signal peptide" evidence="5">
    <location>
        <begin position="1"/>
        <end position="26"/>
    </location>
</feature>
<dbReference type="InterPro" id="IPR000914">
    <property type="entry name" value="SBP_5_dom"/>
</dbReference>
<proteinExistence type="inferred from homology"/>
<evidence type="ECO:0000256" key="2">
    <source>
        <dbReference type="ARBA" id="ARBA00005695"/>
    </source>
</evidence>
<organism evidence="7 8">
    <name type="scientific">Undibacterium rugosum</name>
    <dbReference type="NCBI Taxonomy" id="2762291"/>
    <lineage>
        <taxon>Bacteria</taxon>
        <taxon>Pseudomonadati</taxon>
        <taxon>Pseudomonadota</taxon>
        <taxon>Betaproteobacteria</taxon>
        <taxon>Burkholderiales</taxon>
        <taxon>Oxalobacteraceae</taxon>
        <taxon>Undibacterium</taxon>
    </lineage>
</organism>
<dbReference type="EMBL" id="JACOGG010000009">
    <property type="protein sequence ID" value="MBC3935700.1"/>
    <property type="molecule type" value="Genomic_DNA"/>
</dbReference>
<dbReference type="GO" id="GO:0043190">
    <property type="term" value="C:ATP-binding cassette (ABC) transporter complex"/>
    <property type="evidence" value="ECO:0007669"/>
    <property type="project" value="InterPro"/>
</dbReference>
<dbReference type="GO" id="GO:0015833">
    <property type="term" value="P:peptide transport"/>
    <property type="evidence" value="ECO:0007669"/>
    <property type="project" value="TreeGrafter"/>
</dbReference>
<evidence type="ECO:0000259" key="6">
    <source>
        <dbReference type="Pfam" id="PF00496"/>
    </source>
</evidence>
<accession>A0A923IAN0</accession>
<dbReference type="InterPro" id="IPR039424">
    <property type="entry name" value="SBP_5"/>
</dbReference>
<keyword evidence="4 5" id="KW-0732">Signal</keyword>
<feature type="chain" id="PRO_5037138734" evidence="5">
    <location>
        <begin position="27"/>
        <end position="607"/>
    </location>
</feature>
<reference evidence="7" key="1">
    <citation type="submission" date="2020-08" db="EMBL/GenBank/DDBJ databases">
        <title>Novel species isolated from subtropical streams in China.</title>
        <authorList>
            <person name="Lu H."/>
        </authorList>
    </citation>
    <scope>NUCLEOTIDE SEQUENCE</scope>
    <source>
        <strain evidence="7">CY7W</strain>
    </source>
</reference>
<comment type="subcellular location">
    <subcellularLocation>
        <location evidence="1">Cell envelope</location>
    </subcellularLocation>
</comment>
<evidence type="ECO:0000256" key="1">
    <source>
        <dbReference type="ARBA" id="ARBA00004196"/>
    </source>
</evidence>
<dbReference type="GO" id="GO:0030288">
    <property type="term" value="C:outer membrane-bounded periplasmic space"/>
    <property type="evidence" value="ECO:0007669"/>
    <property type="project" value="UniProtKB-ARBA"/>
</dbReference>
<feature type="domain" description="Solute-binding protein family 5" evidence="6">
    <location>
        <begin position="85"/>
        <end position="518"/>
    </location>
</feature>
<gene>
    <name evidence="7" type="ORF">H8K47_10045</name>
</gene>
<dbReference type="Gene3D" id="3.40.190.10">
    <property type="entry name" value="Periplasmic binding protein-like II"/>
    <property type="match status" value="1"/>
</dbReference>
<dbReference type="PANTHER" id="PTHR30290">
    <property type="entry name" value="PERIPLASMIC BINDING COMPONENT OF ABC TRANSPORTER"/>
    <property type="match status" value="1"/>
</dbReference>
<keyword evidence="3" id="KW-0813">Transport</keyword>
<dbReference type="Gene3D" id="3.10.105.10">
    <property type="entry name" value="Dipeptide-binding Protein, Domain 3"/>
    <property type="match status" value="1"/>
</dbReference>
<dbReference type="Proteomes" id="UP000612361">
    <property type="component" value="Unassembled WGS sequence"/>
</dbReference>
<protein>
    <submittedName>
        <fullName evidence="7">Heme-binding protein</fullName>
    </submittedName>
</protein>
<dbReference type="InterPro" id="IPR030678">
    <property type="entry name" value="Peptide/Ni-bd"/>
</dbReference>
<dbReference type="GO" id="GO:1904680">
    <property type="term" value="F:peptide transmembrane transporter activity"/>
    <property type="evidence" value="ECO:0007669"/>
    <property type="project" value="TreeGrafter"/>
</dbReference>
<comment type="similarity">
    <text evidence="2">Belongs to the bacterial solute-binding protein 5 family.</text>
</comment>
<sequence length="607" mass="69098">MRHRLFSVLSLIAILGIGLHSASTNANTGNAAYPAKVVKTLNVLVTTPESSFDPALASDITTLSVNENLFEPMLRYDYLARPLKLKPNTLRAMPEISADGKTYTLRLQSGIFFSEDIAFGGKRRELQAADYAYAIQRMYDPVLKSPWLFMFEGKLQGDEALRGEAYAKAVSSGKTPVIAGIHVLDRYTLRLRLQAPDPNFLFILATPATGAVAREVIEFYGNQAGNHPVGTGPFRLDEWKRSFHINLIANPDYRRPLFDGEATQDAYSRRIAENLNGKSLPLVQRIRISVVEEQQARVLGFLNREFDSLEQVPAPLSEMVLRDGQLKPELSRQGIQLRLFSPLQTYYVWMNMEDPVLGGYTPDKIALRRAIALSYNHQQDIAMMEKGLAQAAQSPLAPNVIGYDPDFRSPVQFNPVLANALLDKFGYQRGPDQYRRLPNGQPLELTMHTQASTTGRLRDEVWRKNMEMLGIRISFKSDKYSEILRAARLGKVQMTEANWVADFPDGENFFQLLYGPNTGRANYARFNLPEYNRLFEQSRRMADGPERRALYRQMSLYIHAYNPWILRTHPLSADVQQPWLLNFQRHPVDFTNWRYLDIAPDAKQNMK</sequence>
<dbReference type="RefSeq" id="WP_186881271.1">
    <property type="nucleotide sequence ID" value="NZ_JACOGG010000009.1"/>
</dbReference>
<name>A0A923IAN0_9BURK</name>
<evidence type="ECO:0000256" key="5">
    <source>
        <dbReference type="SAM" id="SignalP"/>
    </source>
</evidence>
<evidence type="ECO:0000256" key="3">
    <source>
        <dbReference type="ARBA" id="ARBA00022448"/>
    </source>
</evidence>
<evidence type="ECO:0000256" key="4">
    <source>
        <dbReference type="ARBA" id="ARBA00022729"/>
    </source>
</evidence>
<dbReference type="SUPFAM" id="SSF53850">
    <property type="entry name" value="Periplasmic binding protein-like II"/>
    <property type="match status" value="1"/>
</dbReference>
<evidence type="ECO:0000313" key="7">
    <source>
        <dbReference type="EMBL" id="MBC3935700.1"/>
    </source>
</evidence>